<dbReference type="Pfam" id="PF05973">
    <property type="entry name" value="Gp49"/>
    <property type="match status" value="1"/>
</dbReference>
<gene>
    <name evidence="1" type="ORF">MUN53_11965</name>
</gene>
<dbReference type="EMBL" id="JAKZMM010000030">
    <property type="protein sequence ID" value="MCJ2381317.1"/>
    <property type="molecule type" value="Genomic_DNA"/>
</dbReference>
<keyword evidence="2" id="KW-1185">Reference proteome</keyword>
<comment type="caution">
    <text evidence="1">The sequence shown here is derived from an EMBL/GenBank/DDBJ whole genome shotgun (WGS) entry which is preliminary data.</text>
</comment>
<dbReference type="Proteomes" id="UP001165444">
    <property type="component" value="Unassembled WGS sequence"/>
</dbReference>
<sequence length="113" mass="13642">MEVQAKFKIIYSDEIIRFLNTLEIKARSKILYNINKSKYVVDKSLFKKLDNTDIWEFRTLFNGVQYRLLAFWDTENEVLVVTTHGFIKKTQKTPAKEIKRAEEIRRKYFETKK</sequence>
<protein>
    <submittedName>
        <fullName evidence="1">Type II toxin-antitoxin system RelE/ParE family toxin</fullName>
    </submittedName>
</protein>
<reference evidence="1 2" key="1">
    <citation type="submission" date="2022-03" db="EMBL/GenBank/DDBJ databases">
        <title>Parabacteroides sp. nov. isolated from swine feces.</title>
        <authorList>
            <person name="Bak J.E."/>
        </authorList>
    </citation>
    <scope>NUCLEOTIDE SEQUENCE [LARGE SCALE GENOMIC DNA]</scope>
    <source>
        <strain evidence="1 2">AGMB00274</strain>
    </source>
</reference>
<evidence type="ECO:0000313" key="1">
    <source>
        <dbReference type="EMBL" id="MCJ2381317.1"/>
    </source>
</evidence>
<organism evidence="1 2">
    <name type="scientific">Parabacteroides faecalis</name>
    <dbReference type="NCBI Taxonomy" id="2924040"/>
    <lineage>
        <taxon>Bacteria</taxon>
        <taxon>Pseudomonadati</taxon>
        <taxon>Bacteroidota</taxon>
        <taxon>Bacteroidia</taxon>
        <taxon>Bacteroidales</taxon>
        <taxon>Tannerellaceae</taxon>
        <taxon>Parabacteroides</taxon>
    </lineage>
</organism>
<dbReference type="InterPro" id="IPR009241">
    <property type="entry name" value="HigB-like"/>
</dbReference>
<proteinExistence type="predicted"/>
<accession>A0ABT0C2U8</accession>
<name>A0ABT0C2U8_9BACT</name>
<dbReference type="RefSeq" id="WP_243325633.1">
    <property type="nucleotide sequence ID" value="NZ_JAKZMM010000030.1"/>
</dbReference>
<evidence type="ECO:0000313" key="2">
    <source>
        <dbReference type="Proteomes" id="UP001165444"/>
    </source>
</evidence>